<evidence type="ECO:0000313" key="6">
    <source>
        <dbReference type="EMBL" id="GIQ62504.1"/>
    </source>
</evidence>
<dbReference type="Pfam" id="PF01510">
    <property type="entry name" value="Amidase_2"/>
    <property type="match status" value="1"/>
</dbReference>
<dbReference type="CDD" id="cd06583">
    <property type="entry name" value="PGRP"/>
    <property type="match status" value="1"/>
</dbReference>
<dbReference type="EMBL" id="BOVJ01000034">
    <property type="protein sequence ID" value="GIQ62504.1"/>
    <property type="molecule type" value="Genomic_DNA"/>
</dbReference>
<dbReference type="InterPro" id="IPR036505">
    <property type="entry name" value="Amidase/PGRP_sf"/>
</dbReference>
<comment type="catalytic activity">
    <reaction evidence="1">
        <text>Hydrolyzes the link between N-acetylmuramoyl residues and L-amino acid residues in certain cell-wall glycopeptides.</text>
        <dbReference type="EC" id="3.5.1.28"/>
    </reaction>
</comment>
<sequence length="283" mass="31779">MEIIPKFITSGGDRLGTKPIIIVNHISAGTMQSMYNHFSNPANLASSTFGVSRKGEIVQYLPFELKPWTNGRIQQPTAPIIKELMGDPNRYSVTIEHEGYANHGLDGNLTEEQFLATCWLHKHIQTEVMNRFGVRIPLNSHQVIGHCHIDSVGKPFCPGRNFPWTRLYSELAIADKMTMEEYSERIDYLSRDGSKRSTAYAIAERVKSLGERLTDPVWGAAARAKLNWLIPVLDHVGGETTPEGIVKRVLELYSTAMGSGKYSPEGVRKLLLFEPIMRERGLL</sequence>
<dbReference type="EC" id="3.5.1.28" evidence="2"/>
<organism evidence="6 7">
    <name type="scientific">Paenibacillus cisolokensis</name>
    <dbReference type="NCBI Taxonomy" id="1658519"/>
    <lineage>
        <taxon>Bacteria</taxon>
        <taxon>Bacillati</taxon>
        <taxon>Bacillota</taxon>
        <taxon>Bacilli</taxon>
        <taxon>Bacillales</taxon>
        <taxon>Paenibacillaceae</taxon>
        <taxon>Paenibacillus</taxon>
    </lineage>
</organism>
<dbReference type="PANTHER" id="PTHR30417">
    <property type="entry name" value="N-ACETYLMURAMOYL-L-ALANINE AMIDASE AMID"/>
    <property type="match status" value="1"/>
</dbReference>
<dbReference type="Gene3D" id="3.40.80.10">
    <property type="entry name" value="Peptidoglycan recognition protein-like"/>
    <property type="match status" value="1"/>
</dbReference>
<dbReference type="RefSeq" id="WP_213527817.1">
    <property type="nucleotide sequence ID" value="NZ_BOVJ01000034.1"/>
</dbReference>
<dbReference type="InterPro" id="IPR051206">
    <property type="entry name" value="NAMLAA_amidase_2"/>
</dbReference>
<gene>
    <name evidence="6" type="ORF">PACILC2_10720</name>
</gene>
<evidence type="ECO:0000313" key="7">
    <source>
        <dbReference type="Proteomes" id="UP000680304"/>
    </source>
</evidence>
<protein>
    <recommendedName>
        <fullName evidence="2">N-acetylmuramoyl-L-alanine amidase</fullName>
        <ecNumber evidence="2">3.5.1.28</ecNumber>
    </recommendedName>
</protein>
<dbReference type="InterPro" id="IPR002502">
    <property type="entry name" value="Amidase_domain"/>
</dbReference>
<accession>A0ABQ4N2W3</accession>
<evidence type="ECO:0000259" key="5">
    <source>
        <dbReference type="Pfam" id="PF01510"/>
    </source>
</evidence>
<name>A0ABQ4N2W3_9BACL</name>
<evidence type="ECO:0000256" key="1">
    <source>
        <dbReference type="ARBA" id="ARBA00001561"/>
    </source>
</evidence>
<keyword evidence="4" id="KW-0961">Cell wall biogenesis/degradation</keyword>
<dbReference type="SUPFAM" id="SSF55846">
    <property type="entry name" value="N-acetylmuramoyl-L-alanine amidase-like"/>
    <property type="match status" value="1"/>
</dbReference>
<dbReference type="PANTHER" id="PTHR30417:SF1">
    <property type="entry name" value="N-ACETYLMURAMOYL-L-ALANINE AMIDASE AMID"/>
    <property type="match status" value="1"/>
</dbReference>
<keyword evidence="7" id="KW-1185">Reference proteome</keyword>
<feature type="domain" description="N-acetylmuramoyl-L-alanine amidase" evidence="5">
    <location>
        <begin position="18"/>
        <end position="159"/>
    </location>
</feature>
<proteinExistence type="predicted"/>
<evidence type="ECO:0000256" key="4">
    <source>
        <dbReference type="ARBA" id="ARBA00023316"/>
    </source>
</evidence>
<comment type="caution">
    <text evidence="6">The sequence shown here is derived from an EMBL/GenBank/DDBJ whole genome shotgun (WGS) entry which is preliminary data.</text>
</comment>
<dbReference type="Proteomes" id="UP000680304">
    <property type="component" value="Unassembled WGS sequence"/>
</dbReference>
<evidence type="ECO:0000256" key="2">
    <source>
        <dbReference type="ARBA" id="ARBA00011901"/>
    </source>
</evidence>
<keyword evidence="3" id="KW-0378">Hydrolase</keyword>
<evidence type="ECO:0000256" key="3">
    <source>
        <dbReference type="ARBA" id="ARBA00022801"/>
    </source>
</evidence>
<reference evidence="6 7" key="1">
    <citation type="submission" date="2021-04" db="EMBL/GenBank/DDBJ databases">
        <title>Draft genome sequence of Paenibacillus cisolokensis, LC2-13A.</title>
        <authorList>
            <person name="Uke A."/>
            <person name="Chhe C."/>
            <person name="Baramee S."/>
            <person name="Kosugi A."/>
        </authorList>
    </citation>
    <scope>NUCLEOTIDE SEQUENCE [LARGE SCALE GENOMIC DNA]</scope>
    <source>
        <strain evidence="6 7">LC2-13A</strain>
    </source>
</reference>